<dbReference type="GO" id="GO:0017004">
    <property type="term" value="P:cytochrome complex assembly"/>
    <property type="evidence" value="ECO:0007669"/>
    <property type="project" value="UniProtKB-KW"/>
</dbReference>
<feature type="region of interest" description="Disordered" evidence="6">
    <location>
        <begin position="56"/>
        <end position="75"/>
    </location>
</feature>
<keyword evidence="2" id="KW-0201">Cytochrome c-type biogenesis</keyword>
<evidence type="ECO:0000256" key="5">
    <source>
        <dbReference type="ARBA" id="ARBA00023284"/>
    </source>
</evidence>
<dbReference type="Pfam" id="PF08534">
    <property type="entry name" value="Redoxin"/>
    <property type="match status" value="1"/>
</dbReference>
<evidence type="ECO:0000256" key="6">
    <source>
        <dbReference type="SAM" id="MobiDB-lite"/>
    </source>
</evidence>
<gene>
    <name evidence="9" type="ORF">DJ010_01220</name>
</gene>
<dbReference type="InterPro" id="IPR050553">
    <property type="entry name" value="Thioredoxin_ResA/DsbE_sf"/>
</dbReference>
<comment type="subcellular location">
    <subcellularLocation>
        <location evidence="1">Cell envelope</location>
    </subcellularLocation>
</comment>
<sequence length="224" mass="23336">MEGEAMVSRPSTLGPAGAPGSSGRPSPSRTPGTRILSVLVVLAVIGLVAWLVASRSDGGDPRARSADGSVVEEFEPDDRIEGEPFQARMLSGDRFDSGDLAGQVAVYNVWGSWCVPCVTEAPELVEVAEEFTGQVQFVGINVRDNDAAARAFERDHGVPYDSIVSSDSSEAMLAFQGALAAAAVPTTLVVDPEGRVAARVVGPVTASTLRALIEPVLAETDAQD</sequence>
<protein>
    <recommendedName>
        <fullName evidence="8">Thioredoxin domain-containing protein</fullName>
    </recommendedName>
</protein>
<dbReference type="PROSITE" id="PS51352">
    <property type="entry name" value="THIOREDOXIN_2"/>
    <property type="match status" value="1"/>
</dbReference>
<accession>A0A316TPZ1</accession>
<organism evidence="9 10">
    <name type="scientific">Nocardioides silvaticus</name>
    <dbReference type="NCBI Taxonomy" id="2201891"/>
    <lineage>
        <taxon>Bacteria</taxon>
        <taxon>Bacillati</taxon>
        <taxon>Actinomycetota</taxon>
        <taxon>Actinomycetes</taxon>
        <taxon>Propionibacteriales</taxon>
        <taxon>Nocardioidaceae</taxon>
        <taxon>Nocardioides</taxon>
    </lineage>
</organism>
<name>A0A316TPZ1_9ACTN</name>
<dbReference type="AlphaFoldDB" id="A0A316TPZ1"/>
<keyword evidence="7" id="KW-0812">Transmembrane</keyword>
<reference evidence="9 10" key="1">
    <citation type="submission" date="2018-05" db="EMBL/GenBank/DDBJ databases">
        <title>Nocardioides silvaticus genome.</title>
        <authorList>
            <person name="Li C."/>
            <person name="Wang G."/>
        </authorList>
    </citation>
    <scope>NUCLEOTIDE SEQUENCE [LARGE SCALE GENOMIC DNA]</scope>
    <source>
        <strain evidence="9 10">CCTCC AB 2018079</strain>
    </source>
</reference>
<evidence type="ECO:0000313" key="10">
    <source>
        <dbReference type="Proteomes" id="UP000245507"/>
    </source>
</evidence>
<evidence type="ECO:0000256" key="3">
    <source>
        <dbReference type="ARBA" id="ARBA00022968"/>
    </source>
</evidence>
<dbReference type="EMBL" id="QGDD01000001">
    <property type="protein sequence ID" value="PWN04302.1"/>
    <property type="molecule type" value="Genomic_DNA"/>
</dbReference>
<dbReference type="Gene3D" id="3.40.30.10">
    <property type="entry name" value="Glutaredoxin"/>
    <property type="match status" value="1"/>
</dbReference>
<evidence type="ECO:0000313" key="9">
    <source>
        <dbReference type="EMBL" id="PWN04302.1"/>
    </source>
</evidence>
<dbReference type="SUPFAM" id="SSF52833">
    <property type="entry name" value="Thioredoxin-like"/>
    <property type="match status" value="1"/>
</dbReference>
<comment type="caution">
    <text evidence="9">The sequence shown here is derived from an EMBL/GenBank/DDBJ whole genome shotgun (WGS) entry which is preliminary data.</text>
</comment>
<dbReference type="PANTHER" id="PTHR42852:SF6">
    <property type="entry name" value="THIOL:DISULFIDE INTERCHANGE PROTEIN DSBE"/>
    <property type="match status" value="1"/>
</dbReference>
<keyword evidence="4" id="KW-1015">Disulfide bond</keyword>
<evidence type="ECO:0000256" key="4">
    <source>
        <dbReference type="ARBA" id="ARBA00023157"/>
    </source>
</evidence>
<dbReference type="Proteomes" id="UP000245507">
    <property type="component" value="Unassembled WGS sequence"/>
</dbReference>
<keyword evidence="7" id="KW-0472">Membrane</keyword>
<dbReference type="GO" id="GO:0016491">
    <property type="term" value="F:oxidoreductase activity"/>
    <property type="evidence" value="ECO:0007669"/>
    <property type="project" value="InterPro"/>
</dbReference>
<evidence type="ECO:0000256" key="7">
    <source>
        <dbReference type="SAM" id="Phobius"/>
    </source>
</evidence>
<dbReference type="PANTHER" id="PTHR42852">
    <property type="entry name" value="THIOL:DISULFIDE INTERCHANGE PROTEIN DSBE"/>
    <property type="match status" value="1"/>
</dbReference>
<evidence type="ECO:0000259" key="8">
    <source>
        <dbReference type="PROSITE" id="PS51352"/>
    </source>
</evidence>
<evidence type="ECO:0000256" key="2">
    <source>
        <dbReference type="ARBA" id="ARBA00022748"/>
    </source>
</evidence>
<keyword evidence="5" id="KW-0676">Redox-active center</keyword>
<evidence type="ECO:0000256" key="1">
    <source>
        <dbReference type="ARBA" id="ARBA00004196"/>
    </source>
</evidence>
<dbReference type="InterPro" id="IPR013766">
    <property type="entry name" value="Thioredoxin_domain"/>
</dbReference>
<feature type="domain" description="Thioredoxin" evidence="8">
    <location>
        <begin position="65"/>
        <end position="218"/>
    </location>
</feature>
<dbReference type="InterPro" id="IPR036249">
    <property type="entry name" value="Thioredoxin-like_sf"/>
</dbReference>
<feature type="compositionally biased region" description="Low complexity" evidence="6">
    <location>
        <begin position="10"/>
        <end position="30"/>
    </location>
</feature>
<dbReference type="InterPro" id="IPR013740">
    <property type="entry name" value="Redoxin"/>
</dbReference>
<keyword evidence="10" id="KW-1185">Reference proteome</keyword>
<keyword evidence="7" id="KW-1133">Transmembrane helix</keyword>
<keyword evidence="3" id="KW-0735">Signal-anchor</keyword>
<proteinExistence type="predicted"/>
<dbReference type="GO" id="GO:0030313">
    <property type="term" value="C:cell envelope"/>
    <property type="evidence" value="ECO:0007669"/>
    <property type="project" value="UniProtKB-SubCell"/>
</dbReference>
<feature type="transmembrane region" description="Helical" evidence="7">
    <location>
        <begin position="35"/>
        <end position="53"/>
    </location>
</feature>
<feature type="region of interest" description="Disordered" evidence="6">
    <location>
        <begin position="1"/>
        <end position="30"/>
    </location>
</feature>